<sequence>MTSHAAEVEAARLLLTRLGVTPEQLLTSTTPPTAQIPTFTTYIRQVAESVSPGTRRIYSTYWKRIEDVWGDRRLDEPTALEIRQLAERTKAAAVTRSNARGGRSAAEHLISATRCLYRYAVADGIIAEADNPATRVPKPRRLASTRRALPHSGLAEIIEIAGSTGNDPELDSLVLRFHLETACRRGGALALRRTDLDPQQCLVLLREKGGTVRWQPVSPTLMAQLLAHHEQRGGDPKAQLLRYRNGNPITSRRYDHFWSRIGRHLPWVRSQQVSTHWLRYTTLTWVERHFGYAVARAYAGHEGKNDAGVTYTYVRAALEEVARALAALTGEAHPLSTDGRPSGLPPIAAR</sequence>
<dbReference type="RefSeq" id="WP_306827810.1">
    <property type="nucleotide sequence ID" value="NZ_JAUSRA010000001.1"/>
</dbReference>
<keyword evidence="2" id="KW-0238">DNA-binding</keyword>
<evidence type="ECO:0000259" key="4">
    <source>
        <dbReference type="PROSITE" id="PS51898"/>
    </source>
</evidence>
<feature type="domain" description="Tyr recombinase" evidence="4">
    <location>
        <begin position="144"/>
        <end position="326"/>
    </location>
</feature>
<protein>
    <submittedName>
        <fullName evidence="5">Integrase</fullName>
    </submittedName>
</protein>
<proteinExistence type="inferred from homology"/>
<dbReference type="InterPro" id="IPR050090">
    <property type="entry name" value="Tyrosine_recombinase_XerCD"/>
</dbReference>
<evidence type="ECO:0000256" key="2">
    <source>
        <dbReference type="ARBA" id="ARBA00023125"/>
    </source>
</evidence>
<accession>A0ABT9MNF7</accession>
<organism evidence="5 6">
    <name type="scientific">Catenuloplanes nepalensis</name>
    <dbReference type="NCBI Taxonomy" id="587533"/>
    <lineage>
        <taxon>Bacteria</taxon>
        <taxon>Bacillati</taxon>
        <taxon>Actinomycetota</taxon>
        <taxon>Actinomycetes</taxon>
        <taxon>Micromonosporales</taxon>
        <taxon>Micromonosporaceae</taxon>
        <taxon>Catenuloplanes</taxon>
    </lineage>
</organism>
<name>A0ABT9MNF7_9ACTN</name>
<dbReference type="Pfam" id="PF00589">
    <property type="entry name" value="Phage_integrase"/>
    <property type="match status" value="1"/>
</dbReference>
<dbReference type="Gene3D" id="1.10.150.130">
    <property type="match status" value="1"/>
</dbReference>
<evidence type="ECO:0000313" key="5">
    <source>
        <dbReference type="EMBL" id="MDP9792925.1"/>
    </source>
</evidence>
<dbReference type="Proteomes" id="UP001240984">
    <property type="component" value="Unassembled WGS sequence"/>
</dbReference>
<dbReference type="PROSITE" id="PS51898">
    <property type="entry name" value="TYR_RECOMBINASE"/>
    <property type="match status" value="1"/>
</dbReference>
<comment type="similarity">
    <text evidence="1">Belongs to the 'phage' integrase family.</text>
</comment>
<evidence type="ECO:0000256" key="1">
    <source>
        <dbReference type="ARBA" id="ARBA00008857"/>
    </source>
</evidence>
<dbReference type="InterPro" id="IPR010998">
    <property type="entry name" value="Integrase_recombinase_N"/>
</dbReference>
<dbReference type="InterPro" id="IPR013762">
    <property type="entry name" value="Integrase-like_cat_sf"/>
</dbReference>
<dbReference type="EMBL" id="JAUSRA010000001">
    <property type="protein sequence ID" value="MDP9792925.1"/>
    <property type="molecule type" value="Genomic_DNA"/>
</dbReference>
<reference evidence="5 6" key="1">
    <citation type="submission" date="2023-07" db="EMBL/GenBank/DDBJ databases">
        <title>Sequencing the genomes of 1000 actinobacteria strains.</title>
        <authorList>
            <person name="Klenk H.-P."/>
        </authorList>
    </citation>
    <scope>NUCLEOTIDE SEQUENCE [LARGE SCALE GENOMIC DNA]</scope>
    <source>
        <strain evidence="5 6">DSM 44710</strain>
    </source>
</reference>
<dbReference type="CDD" id="cd00397">
    <property type="entry name" value="DNA_BRE_C"/>
    <property type="match status" value="1"/>
</dbReference>
<dbReference type="SUPFAM" id="SSF56349">
    <property type="entry name" value="DNA breaking-rejoining enzymes"/>
    <property type="match status" value="1"/>
</dbReference>
<evidence type="ECO:0000256" key="3">
    <source>
        <dbReference type="ARBA" id="ARBA00023172"/>
    </source>
</evidence>
<dbReference type="InterPro" id="IPR002104">
    <property type="entry name" value="Integrase_catalytic"/>
</dbReference>
<gene>
    <name evidence="5" type="ORF">J2S43_001437</name>
</gene>
<keyword evidence="6" id="KW-1185">Reference proteome</keyword>
<evidence type="ECO:0000313" key="6">
    <source>
        <dbReference type="Proteomes" id="UP001240984"/>
    </source>
</evidence>
<dbReference type="PANTHER" id="PTHR30349:SF41">
    <property type="entry name" value="INTEGRASE_RECOMBINASE PROTEIN MJ0367-RELATED"/>
    <property type="match status" value="1"/>
</dbReference>
<dbReference type="InterPro" id="IPR011010">
    <property type="entry name" value="DNA_brk_join_enz"/>
</dbReference>
<dbReference type="Gene3D" id="1.10.443.10">
    <property type="entry name" value="Intergrase catalytic core"/>
    <property type="match status" value="1"/>
</dbReference>
<dbReference type="PANTHER" id="PTHR30349">
    <property type="entry name" value="PHAGE INTEGRASE-RELATED"/>
    <property type="match status" value="1"/>
</dbReference>
<keyword evidence="3" id="KW-0233">DNA recombination</keyword>
<comment type="caution">
    <text evidence="5">The sequence shown here is derived from an EMBL/GenBank/DDBJ whole genome shotgun (WGS) entry which is preliminary data.</text>
</comment>